<dbReference type="AlphaFoldDB" id="A0A7M4ETB6"/>
<dbReference type="InterPro" id="IPR038562">
    <property type="entry name" value="Ribosomal_eL34_C_sf"/>
</dbReference>
<reference evidence="1" key="2">
    <citation type="submission" date="2025-09" db="UniProtKB">
        <authorList>
            <consortium name="Ensembl"/>
        </authorList>
    </citation>
    <scope>IDENTIFICATION</scope>
</reference>
<dbReference type="Proteomes" id="UP000594220">
    <property type="component" value="Unplaced"/>
</dbReference>
<keyword evidence="2" id="KW-1185">Reference proteome</keyword>
<evidence type="ECO:0000313" key="2">
    <source>
        <dbReference type="Proteomes" id="UP000594220"/>
    </source>
</evidence>
<dbReference type="Ensembl" id="ENSCPRT00005016999.1">
    <property type="protein sequence ID" value="ENSCPRP00005014480.1"/>
    <property type="gene ID" value="ENSCPRG00005010194.1"/>
</dbReference>
<name>A0A7M4ETB6_CROPO</name>
<protein>
    <submittedName>
        <fullName evidence="1">Uncharacterized protein</fullName>
    </submittedName>
</protein>
<proteinExistence type="predicted"/>
<sequence length="51" mass="5777">MRLSKRKNHVGRATGSSMCGMCAYDKIKPILLLRNRCCGCVCLKAQKYIEK</sequence>
<reference evidence="1" key="1">
    <citation type="submission" date="2025-08" db="UniProtKB">
        <authorList>
            <consortium name="Ensembl"/>
        </authorList>
    </citation>
    <scope>IDENTIFICATION</scope>
</reference>
<organism evidence="1 2">
    <name type="scientific">Crocodylus porosus</name>
    <name type="common">Saltwater crocodile</name>
    <name type="synonym">Estuarine crocodile</name>
    <dbReference type="NCBI Taxonomy" id="8502"/>
    <lineage>
        <taxon>Eukaryota</taxon>
        <taxon>Metazoa</taxon>
        <taxon>Chordata</taxon>
        <taxon>Craniata</taxon>
        <taxon>Vertebrata</taxon>
        <taxon>Euteleostomi</taxon>
        <taxon>Archelosauria</taxon>
        <taxon>Archosauria</taxon>
        <taxon>Crocodylia</taxon>
        <taxon>Longirostres</taxon>
        <taxon>Crocodylidae</taxon>
        <taxon>Crocodylus</taxon>
    </lineage>
</organism>
<accession>A0A7M4ETB6</accession>
<dbReference type="Gene3D" id="6.20.340.10">
    <property type="match status" value="1"/>
</dbReference>
<evidence type="ECO:0000313" key="1">
    <source>
        <dbReference type="Ensembl" id="ENSCPRP00005014480.1"/>
    </source>
</evidence>